<dbReference type="AlphaFoldDB" id="A0A1G7QCP3"/>
<evidence type="ECO:0000256" key="9">
    <source>
        <dbReference type="HAMAP-Rule" id="MF_01491"/>
    </source>
</evidence>
<evidence type="ECO:0000256" key="10">
    <source>
        <dbReference type="PIRSR" id="PIRSR004803-1"/>
    </source>
</evidence>
<keyword evidence="5 9" id="KW-0378">Hydrolase</keyword>
<dbReference type="SUPFAM" id="SSF56281">
    <property type="entry name" value="Metallo-hydrolase/oxidoreductase"/>
    <property type="match status" value="1"/>
</dbReference>
<feature type="active site" description="Proton donor" evidence="10">
    <location>
        <position position="195"/>
    </location>
</feature>
<dbReference type="PIRSF" id="PIRSF004803">
    <property type="entry name" value="RnjA"/>
    <property type="match status" value="1"/>
</dbReference>
<feature type="binding site" evidence="12">
    <location>
        <position position="46"/>
    </location>
    <ligand>
        <name>Ca(2+)</name>
        <dbReference type="ChEBI" id="CHEBI:29108"/>
    </ligand>
</feature>
<reference evidence="15" key="1">
    <citation type="submission" date="2016-10" db="EMBL/GenBank/DDBJ databases">
        <authorList>
            <person name="Varghese N."/>
            <person name="Submissions S."/>
        </authorList>
    </citation>
    <scope>NUCLEOTIDE SEQUENCE [LARGE SCALE GENOMIC DNA]</scope>
    <source>
        <strain evidence="15">KHC7</strain>
    </source>
</reference>
<evidence type="ECO:0000256" key="3">
    <source>
        <dbReference type="ARBA" id="ARBA00022723"/>
    </source>
</evidence>
<keyword evidence="9" id="KW-0698">rRNA processing</keyword>
<dbReference type="CDD" id="cd07714">
    <property type="entry name" value="RNaseJ_MBL-fold"/>
    <property type="match status" value="1"/>
</dbReference>
<keyword evidence="12" id="KW-0106">Calcium</keyword>
<comment type="function">
    <text evidence="9">An RNase that has 5'-3' exonuclease and possibly endonuclease activity. Involved in maturation of rRNA and in some organisms also mRNA maturation and/or decay.</text>
</comment>
<evidence type="ECO:0000313" key="14">
    <source>
        <dbReference type="EMBL" id="SDF95689.1"/>
    </source>
</evidence>
<evidence type="ECO:0000256" key="2">
    <source>
        <dbReference type="ARBA" id="ARBA00022722"/>
    </source>
</evidence>
<evidence type="ECO:0000256" key="8">
    <source>
        <dbReference type="ARBA" id="ARBA00022884"/>
    </source>
</evidence>
<evidence type="ECO:0000259" key="13">
    <source>
        <dbReference type="SMART" id="SM00849"/>
    </source>
</evidence>
<dbReference type="InterPro" id="IPR011108">
    <property type="entry name" value="RMMBL"/>
</dbReference>
<dbReference type="HAMAP" id="MF_01491">
    <property type="entry name" value="RNase_J_bact"/>
    <property type="match status" value="1"/>
</dbReference>
<dbReference type="Gene3D" id="3.40.50.10710">
    <property type="entry name" value="Metallo-hydrolase/oxidoreductase"/>
    <property type="match status" value="1"/>
</dbReference>
<evidence type="ECO:0000256" key="6">
    <source>
        <dbReference type="ARBA" id="ARBA00022833"/>
    </source>
</evidence>
<dbReference type="NCBIfam" id="TIGR00649">
    <property type="entry name" value="MG423"/>
    <property type="match status" value="1"/>
</dbReference>
<comment type="subcellular location">
    <subcellularLocation>
        <location evidence="9">Cytoplasm</location>
    </subcellularLocation>
</comment>
<feature type="binding site" evidence="9 11">
    <location>
        <begin position="364"/>
        <end position="368"/>
    </location>
    <ligand>
        <name>substrate</name>
    </ligand>
</feature>
<dbReference type="InterPro" id="IPR001587">
    <property type="entry name" value="RNase_J_CS"/>
</dbReference>
<dbReference type="GO" id="GO:0008270">
    <property type="term" value="F:zinc ion binding"/>
    <property type="evidence" value="ECO:0007669"/>
    <property type="project" value="InterPro"/>
</dbReference>
<dbReference type="PANTHER" id="PTHR43694:SF1">
    <property type="entry name" value="RIBONUCLEASE J"/>
    <property type="match status" value="1"/>
</dbReference>
<feature type="binding site" evidence="11">
    <location>
        <begin position="232"/>
        <end position="234"/>
    </location>
    <ligand>
        <name>substrate</name>
    </ligand>
</feature>
<dbReference type="EC" id="3.1.-.-" evidence="9"/>
<dbReference type="OrthoDB" id="9770211at2"/>
<dbReference type="GO" id="GO:0005737">
    <property type="term" value="C:cytoplasm"/>
    <property type="evidence" value="ECO:0007669"/>
    <property type="project" value="UniProtKB-SubCell"/>
</dbReference>
<feature type="binding site" evidence="12">
    <location>
        <position position="443"/>
    </location>
    <ligand>
        <name>Ca(2+)</name>
        <dbReference type="ChEBI" id="CHEBI:29108"/>
    </ligand>
</feature>
<dbReference type="InterPro" id="IPR055132">
    <property type="entry name" value="RNase_J_b_CASP"/>
</dbReference>
<feature type="binding site" evidence="12">
    <location>
        <position position="71"/>
    </location>
    <ligand>
        <name>Zn(2+)</name>
        <dbReference type="ChEBI" id="CHEBI:29105"/>
        <label>1</label>
        <note>catalytic</note>
    </ligand>
</feature>
<dbReference type="RefSeq" id="WP_092155004.1">
    <property type="nucleotide sequence ID" value="NZ_FNBX01000020.1"/>
</dbReference>
<dbReference type="GO" id="GO:0004521">
    <property type="term" value="F:RNA endonuclease activity"/>
    <property type="evidence" value="ECO:0007669"/>
    <property type="project" value="UniProtKB-UniRule"/>
</dbReference>
<evidence type="ECO:0000256" key="12">
    <source>
        <dbReference type="PIRSR" id="PIRSR004803-3"/>
    </source>
</evidence>
<gene>
    <name evidence="9" type="primary">rnj</name>
    <name evidence="14" type="ORF">SAMN05192586_12032</name>
</gene>
<dbReference type="GO" id="GO:0006364">
    <property type="term" value="P:rRNA processing"/>
    <property type="evidence" value="ECO:0007669"/>
    <property type="project" value="UniProtKB-UniRule"/>
</dbReference>
<accession>A0A1G7QCP3</accession>
<dbReference type="PANTHER" id="PTHR43694">
    <property type="entry name" value="RIBONUCLEASE J"/>
    <property type="match status" value="1"/>
</dbReference>
<evidence type="ECO:0000256" key="7">
    <source>
        <dbReference type="ARBA" id="ARBA00022839"/>
    </source>
</evidence>
<comment type="subunit">
    <text evidence="9">Homodimer, may be a subunit of the RNA degradosome.</text>
</comment>
<dbReference type="InterPro" id="IPR030854">
    <property type="entry name" value="RNase_J_bac"/>
</dbReference>
<protein>
    <recommendedName>
        <fullName evidence="9">Ribonuclease J</fullName>
        <shortName evidence="9">RNase J</shortName>
        <ecNumber evidence="9">3.1.-.-</ecNumber>
    </recommendedName>
</protein>
<feature type="binding site" evidence="12">
    <location>
        <position position="48"/>
    </location>
    <ligand>
        <name>Ca(2+)</name>
        <dbReference type="ChEBI" id="CHEBI:29108"/>
    </ligand>
</feature>
<dbReference type="SMART" id="SM00849">
    <property type="entry name" value="Lactamase_B"/>
    <property type="match status" value="1"/>
</dbReference>
<dbReference type="Pfam" id="PF07521">
    <property type="entry name" value="RMMBL"/>
    <property type="match status" value="1"/>
</dbReference>
<keyword evidence="4 9" id="KW-0255">Endonuclease</keyword>
<dbReference type="Pfam" id="PF12706">
    <property type="entry name" value="Lactamase_B_2"/>
    <property type="match status" value="1"/>
</dbReference>
<feature type="active site" description="Proton acceptor" evidence="10">
    <location>
        <position position="368"/>
    </location>
</feature>
<dbReference type="InterPro" id="IPR004613">
    <property type="entry name" value="RNase_J"/>
</dbReference>
<dbReference type="InterPro" id="IPR041636">
    <property type="entry name" value="RNase_J_C"/>
</dbReference>
<evidence type="ECO:0000256" key="1">
    <source>
        <dbReference type="ARBA" id="ARBA00022490"/>
    </source>
</evidence>
<evidence type="ECO:0000313" key="15">
    <source>
        <dbReference type="Proteomes" id="UP000199355"/>
    </source>
</evidence>
<dbReference type="InterPro" id="IPR036866">
    <property type="entry name" value="RibonucZ/Hydroxyglut_hydro"/>
</dbReference>
<evidence type="ECO:0000256" key="4">
    <source>
        <dbReference type="ARBA" id="ARBA00022759"/>
    </source>
</evidence>
<evidence type="ECO:0000256" key="5">
    <source>
        <dbReference type="ARBA" id="ARBA00022801"/>
    </source>
</evidence>
<comment type="cofactor">
    <cofactor evidence="12">
        <name>Zn(2+)</name>
        <dbReference type="ChEBI" id="CHEBI:29105"/>
    </cofactor>
    <text evidence="12">Binds 2 Zn(2+) ions per subunit. It is not clear if Zn(2+) or Mg(2+) is physiologically important.</text>
</comment>
<name>A0A1G7QCP3_9BACT</name>
<evidence type="ECO:0000256" key="11">
    <source>
        <dbReference type="PIRSR" id="PIRSR004803-2"/>
    </source>
</evidence>
<feature type="binding site" evidence="12">
    <location>
        <position position="73"/>
    </location>
    <ligand>
        <name>Zn(2+)</name>
        <dbReference type="ChEBI" id="CHEBI:29105"/>
        <label>1</label>
        <note>catalytic</note>
    </ligand>
</feature>
<dbReference type="Pfam" id="PF22505">
    <property type="entry name" value="RNase_J_b_CASP"/>
    <property type="match status" value="1"/>
</dbReference>
<dbReference type="STRING" id="571438.SAMN05192586_12032"/>
<sequence>MHDPYLTITPLGGLGEIGLNCQLWETPGGVVMVDCGLMFPDDAHLGVDVVIPHFGAVSAIKDKLLGIVLTHGHEDHIGALPWLVPELKGTRIYGSPFTLALVEHKLREREILDWVELCPVNAKTVLPLGDLTFHFFPVCHSIPEGFGLGVETPVGRVVHSGDFKIDPHPLSGSGTDLRLFRNFAGPKGARLLLSDSTNAMREGRSLTEREVKDSLDNIFATAKGRIVITLFSSHIQRIQEVFDLARAHGRTVVISGKSLANNIEMARDLGIAKLPPAFFNAHNGVPDLPDDQIVLVVTGAQGEPLSALSRMVLGGHRQLDIRKGDTVVMSSRMIPGNAKAISKLINEMYRMGAEVLYESVHAIHASGHAQRDELREMFAAVRPQLFIPIHGEYQHLVKHGRLAAECGVQQENVVLLEDGQPITLRPEGFQLENRVPVECTLVDGKGVGDVGYAVLKERRILGDEGMVIVVLVVDSETGSILHGPEMISKGFVFEQHYSHLLEDAKCLVLDEIEAARPGQLSRLQENIRSSLRRFFRRVLERDPIVVPVISEV</sequence>
<keyword evidence="3 12" id="KW-0479">Metal-binding</keyword>
<feature type="binding site" evidence="12">
    <location>
        <position position="140"/>
    </location>
    <ligand>
        <name>Zn(2+)</name>
        <dbReference type="ChEBI" id="CHEBI:29105"/>
        <label>1</label>
        <note>catalytic</note>
    </ligand>
</feature>
<feature type="binding site" evidence="12">
    <location>
        <position position="390"/>
    </location>
    <ligand>
        <name>Zn(2+)</name>
        <dbReference type="ChEBI" id="CHEBI:29105"/>
        <label>2</label>
        <note>catalytic</note>
    </ligand>
</feature>
<comment type="similarity">
    <text evidence="9">Belongs to the metallo-beta-lactamase superfamily. RNA-metabolizing metallo-beta-lactamase-like family. Bacterial RNase J subfamily.</text>
</comment>
<dbReference type="PROSITE" id="PS01292">
    <property type="entry name" value="UPF0036"/>
    <property type="match status" value="1"/>
</dbReference>
<dbReference type="EMBL" id="FNBX01000020">
    <property type="protein sequence ID" value="SDF95689.1"/>
    <property type="molecule type" value="Genomic_DNA"/>
</dbReference>
<dbReference type="Gene3D" id="3.10.20.580">
    <property type="match status" value="1"/>
</dbReference>
<keyword evidence="8 9" id="KW-0694">RNA-binding</keyword>
<dbReference type="GO" id="GO:0004534">
    <property type="term" value="F:5'-3' RNA exonuclease activity"/>
    <property type="evidence" value="ECO:0007669"/>
    <property type="project" value="UniProtKB-UniRule"/>
</dbReference>
<dbReference type="GO" id="GO:0003723">
    <property type="term" value="F:RNA binding"/>
    <property type="evidence" value="ECO:0007669"/>
    <property type="project" value="UniProtKB-UniRule"/>
</dbReference>
<feature type="binding site" evidence="12">
    <location>
        <position position="76"/>
    </location>
    <ligand>
        <name>Zn(2+)</name>
        <dbReference type="ChEBI" id="CHEBI:29105"/>
        <label>1</label>
        <note>catalytic</note>
    </ligand>
</feature>
<feature type="binding site" evidence="12">
    <location>
        <position position="75"/>
    </location>
    <ligand>
        <name>Zn(2+)</name>
        <dbReference type="ChEBI" id="CHEBI:29105"/>
        <label>1</label>
        <note>catalytic</note>
    </ligand>
</feature>
<dbReference type="Gene3D" id="3.60.15.10">
    <property type="entry name" value="Ribonuclease Z/Hydroxyacylglutathione hydrolase-like"/>
    <property type="match status" value="1"/>
</dbReference>
<proteinExistence type="inferred from homology"/>
<keyword evidence="2 9" id="KW-0540">Nuclease</keyword>
<keyword evidence="7 9" id="KW-0269">Exonuclease</keyword>
<dbReference type="InterPro" id="IPR042173">
    <property type="entry name" value="RNase_J_2"/>
</dbReference>
<keyword evidence="15" id="KW-1185">Reference proteome</keyword>
<organism evidence="14 15">
    <name type="scientific">Desulfovibrio legallii</name>
    <dbReference type="NCBI Taxonomy" id="571438"/>
    <lineage>
        <taxon>Bacteria</taxon>
        <taxon>Pseudomonadati</taxon>
        <taxon>Thermodesulfobacteriota</taxon>
        <taxon>Desulfovibrionia</taxon>
        <taxon>Desulfovibrionales</taxon>
        <taxon>Desulfovibrionaceae</taxon>
        <taxon>Desulfovibrio</taxon>
    </lineage>
</organism>
<comment type="cofactor">
    <cofactor evidence="12">
        <name>Ca(2+)</name>
        <dbReference type="ChEBI" id="CHEBI:29108"/>
    </cofactor>
    <text evidence="12">Binds 1 Ca(2+) cation per subunit. Seen in 1 crystal structure, it is not clear if it is physiologically important.</text>
</comment>
<feature type="binding site" evidence="12">
    <location>
        <position position="162"/>
    </location>
    <ligand>
        <name>Zn(2+)</name>
        <dbReference type="ChEBI" id="CHEBI:29105"/>
        <label>1</label>
        <note>catalytic</note>
    </ligand>
</feature>
<keyword evidence="1 9" id="KW-0963">Cytoplasm</keyword>
<keyword evidence="6 12" id="KW-0862">Zinc</keyword>
<dbReference type="Pfam" id="PF17770">
    <property type="entry name" value="RNase_J_C"/>
    <property type="match status" value="1"/>
</dbReference>
<dbReference type="InterPro" id="IPR001279">
    <property type="entry name" value="Metallo-B-lactamas"/>
</dbReference>
<dbReference type="Proteomes" id="UP000199355">
    <property type="component" value="Unassembled WGS sequence"/>
</dbReference>
<feature type="domain" description="Metallo-beta-lactamase" evidence="13">
    <location>
        <begin position="18"/>
        <end position="223"/>
    </location>
</feature>